<proteinExistence type="predicted"/>
<feature type="region of interest" description="Disordered" evidence="1">
    <location>
        <begin position="120"/>
        <end position="141"/>
    </location>
</feature>
<protein>
    <submittedName>
        <fullName evidence="2">Uncharacterized protein</fullName>
    </submittedName>
</protein>
<gene>
    <name evidence="2" type="ORF">Tsubulata_018529</name>
</gene>
<evidence type="ECO:0000313" key="2">
    <source>
        <dbReference type="EMBL" id="KAJ4849272.1"/>
    </source>
</evidence>
<dbReference type="OrthoDB" id="778244at2759"/>
<evidence type="ECO:0000256" key="1">
    <source>
        <dbReference type="SAM" id="MobiDB-lite"/>
    </source>
</evidence>
<feature type="region of interest" description="Disordered" evidence="1">
    <location>
        <begin position="401"/>
        <end position="442"/>
    </location>
</feature>
<accession>A0A9Q0JQC1</accession>
<keyword evidence="3" id="KW-1185">Reference proteome</keyword>
<comment type="caution">
    <text evidence="2">The sequence shown here is derived from an EMBL/GenBank/DDBJ whole genome shotgun (WGS) entry which is preliminary data.</text>
</comment>
<dbReference type="GO" id="GO:0061908">
    <property type="term" value="C:phagophore"/>
    <property type="evidence" value="ECO:0007669"/>
    <property type="project" value="TreeGrafter"/>
</dbReference>
<reference evidence="2" key="1">
    <citation type="submission" date="2022-02" db="EMBL/GenBank/DDBJ databases">
        <authorList>
            <person name="Henning P.M."/>
            <person name="McCubbin A.G."/>
            <person name="Shore J.S."/>
        </authorList>
    </citation>
    <scope>NUCLEOTIDE SEQUENCE</scope>
    <source>
        <strain evidence="2">F60SS</strain>
        <tissue evidence="2">Leaves</tissue>
    </source>
</reference>
<dbReference type="PANTHER" id="PTHR34659:SF8">
    <property type="entry name" value="(RAPE) HYPOTHETICAL PROTEIN"/>
    <property type="match status" value="1"/>
</dbReference>
<dbReference type="Proteomes" id="UP001141552">
    <property type="component" value="Unassembled WGS sequence"/>
</dbReference>
<dbReference type="AlphaFoldDB" id="A0A9Q0JQC1"/>
<evidence type="ECO:0000313" key="3">
    <source>
        <dbReference type="Proteomes" id="UP001141552"/>
    </source>
</evidence>
<dbReference type="GO" id="GO:0005776">
    <property type="term" value="C:autophagosome"/>
    <property type="evidence" value="ECO:0007669"/>
    <property type="project" value="TreeGrafter"/>
</dbReference>
<feature type="compositionally biased region" description="Polar residues" evidence="1">
    <location>
        <begin position="124"/>
        <end position="136"/>
    </location>
</feature>
<dbReference type="InterPro" id="IPR053273">
    <property type="entry name" value="CST_Regulator"/>
</dbReference>
<name>A0A9Q0JQC1_9ROSI</name>
<organism evidence="2 3">
    <name type="scientific">Turnera subulata</name>
    <dbReference type="NCBI Taxonomy" id="218843"/>
    <lineage>
        <taxon>Eukaryota</taxon>
        <taxon>Viridiplantae</taxon>
        <taxon>Streptophyta</taxon>
        <taxon>Embryophyta</taxon>
        <taxon>Tracheophyta</taxon>
        <taxon>Spermatophyta</taxon>
        <taxon>Magnoliopsida</taxon>
        <taxon>eudicotyledons</taxon>
        <taxon>Gunneridae</taxon>
        <taxon>Pentapetalae</taxon>
        <taxon>rosids</taxon>
        <taxon>fabids</taxon>
        <taxon>Malpighiales</taxon>
        <taxon>Passifloraceae</taxon>
        <taxon>Turnera</taxon>
    </lineage>
</organism>
<feature type="region of interest" description="Disordered" evidence="1">
    <location>
        <begin position="255"/>
        <end position="277"/>
    </location>
</feature>
<sequence length="442" mass="48966">MDMKGITWIGNFYQKFEAMCLEVEEIMYEDTVKYVENQMQTVGDSVKRFYSDVMEDFLPPSPMDPEKGAFSYLAVEPYADIGHSSKPKPKIGKKVREIKVVDITVDKKVKDIKVVDTTEDPKMTSDNNTTSPTFQVPQDGDYLSPVFQGDSAGGARRRHIKQNLADKSNESSSKTSRVEKLSMFIAPSDSNEASIAPSDANEEKLSFVIAPSDANEEKLSFVIASSDPDLVRGSSTCELSKEASLLSETTLGPVEVSGEDNIEGSKTEIGGGTEDKRNMLDYVPYSDSETLLESGWRKGNSVQIPPCTTDSDKSKVLLDDGSKNLEGVTSTKQELEIIQQVDEKKLEDSQQVDEKKLEETCVVVTGDGFQPVPHDEVKHRAIKNIIRKVLPSRKNSVRKEYEKLAAQYGDDSKPDEQEEFASANEASRSPAHDSGESDWELV</sequence>
<reference evidence="2" key="2">
    <citation type="journal article" date="2023" name="Plants (Basel)">
        <title>Annotation of the Turnera subulata (Passifloraceae) Draft Genome Reveals the S-Locus Evolved after the Divergence of Turneroideae from Passifloroideae in a Stepwise Manner.</title>
        <authorList>
            <person name="Henning P.M."/>
            <person name="Roalson E.H."/>
            <person name="Mir W."/>
            <person name="McCubbin A.G."/>
            <person name="Shore J.S."/>
        </authorList>
    </citation>
    <scope>NUCLEOTIDE SEQUENCE</scope>
    <source>
        <strain evidence="2">F60SS</strain>
    </source>
</reference>
<dbReference type="GO" id="GO:0006950">
    <property type="term" value="P:response to stress"/>
    <property type="evidence" value="ECO:0007669"/>
    <property type="project" value="TreeGrafter"/>
</dbReference>
<dbReference type="PANTHER" id="PTHR34659">
    <property type="entry name" value="BNAA05G11610D PROTEIN"/>
    <property type="match status" value="1"/>
</dbReference>
<dbReference type="EMBL" id="JAKUCV010000657">
    <property type="protein sequence ID" value="KAJ4849272.1"/>
    <property type="molecule type" value="Genomic_DNA"/>
</dbReference>